<keyword evidence="1 2" id="KW-0732">Signal</keyword>
<accession>A0AAU7XAQ7</accession>
<dbReference type="SUPFAM" id="SSF53850">
    <property type="entry name" value="Periplasmic binding protein-like II"/>
    <property type="match status" value="1"/>
</dbReference>
<feature type="chain" id="PRO_5043515464" evidence="2">
    <location>
        <begin position="27"/>
        <end position="280"/>
    </location>
</feature>
<dbReference type="PANTHER" id="PTHR35936:SF17">
    <property type="entry name" value="ARGININE-BINDING EXTRACELLULAR PROTEIN ARTP"/>
    <property type="match status" value="1"/>
</dbReference>
<dbReference type="InterPro" id="IPR022448">
    <property type="entry name" value="Quinoprotein_dehydrogenase"/>
</dbReference>
<dbReference type="Pfam" id="PF00497">
    <property type="entry name" value="SBP_bac_3"/>
    <property type="match status" value="1"/>
</dbReference>
<dbReference type="Gene3D" id="3.40.190.10">
    <property type="entry name" value="Periplasmic binding protein-like II"/>
    <property type="match status" value="2"/>
</dbReference>
<organism evidence="4">
    <name type="scientific">Methyloraptor flagellatus</name>
    <dbReference type="NCBI Taxonomy" id="3162530"/>
    <lineage>
        <taxon>Bacteria</taxon>
        <taxon>Pseudomonadati</taxon>
        <taxon>Pseudomonadota</taxon>
        <taxon>Alphaproteobacteria</taxon>
        <taxon>Hyphomicrobiales</taxon>
        <taxon>Ancalomicrobiaceae</taxon>
        <taxon>Methyloraptor</taxon>
    </lineage>
</organism>
<dbReference type="EMBL" id="CP158568">
    <property type="protein sequence ID" value="XBY45035.1"/>
    <property type="molecule type" value="Genomic_DNA"/>
</dbReference>
<evidence type="ECO:0000256" key="1">
    <source>
        <dbReference type="ARBA" id="ARBA00022729"/>
    </source>
</evidence>
<dbReference type="SMART" id="SM00062">
    <property type="entry name" value="PBPb"/>
    <property type="match status" value="1"/>
</dbReference>
<sequence>MNRAPTTVRALVLAIAVAAGFGPAAAQYRAAVVSNEVFRVCADPSNLPFSNKDGQGFENKIAELIAAELKLPLQYFWMPSGPGFIRNTLGTKLCDVVIGYAAGAEIVQNTNPYYRSAFVLITKKDSPLADVTTLADPRLKDKRIGIIAGTPPSDYVLKYGLMGKAKPYALIVDRRYDSPAEQMLADIAKGDIDAGVLWGPIGGYFATKASVPMVVTPLVKDKDGPPMAFRITFGTRFGESEWKHRLNDVIKARQNDIDKVLVSFGVPILDESDRPITPKP</sequence>
<dbReference type="KEGG" id="mflg:ABS361_01660"/>
<protein>
    <submittedName>
        <fullName evidence="4">Substrate-binding domain-containing protein</fullName>
    </submittedName>
</protein>
<dbReference type="AlphaFoldDB" id="A0AAU7XAQ7"/>
<dbReference type="PANTHER" id="PTHR35936">
    <property type="entry name" value="MEMBRANE-BOUND LYTIC MUREIN TRANSGLYCOSYLASE F"/>
    <property type="match status" value="1"/>
</dbReference>
<name>A0AAU7XAQ7_9HYPH</name>
<evidence type="ECO:0000259" key="3">
    <source>
        <dbReference type="SMART" id="SM00062"/>
    </source>
</evidence>
<dbReference type="RefSeq" id="WP_407050128.1">
    <property type="nucleotide sequence ID" value="NZ_CP158568.1"/>
</dbReference>
<dbReference type="InterPro" id="IPR001638">
    <property type="entry name" value="Solute-binding_3/MltF_N"/>
</dbReference>
<dbReference type="NCBIfam" id="TIGR03871">
    <property type="entry name" value="ABC_peri_MoxJ_2"/>
    <property type="match status" value="1"/>
</dbReference>
<gene>
    <name evidence="4" type="ORF">ABS361_01660</name>
</gene>
<reference evidence="4" key="1">
    <citation type="submission" date="2024-06" db="EMBL/GenBank/DDBJ databases">
        <title>Methylostella associata gen. nov., sp. nov., a novel Ancalomicrobiaceae-affiliated facultatively methylotrophic bacteria that feed on methanotrophs of the genus Methylococcus.</title>
        <authorList>
            <person name="Saltykova V."/>
            <person name="Danilova O.V."/>
            <person name="Oshkin I.Y."/>
            <person name="Belova S.E."/>
            <person name="Pimenov N.V."/>
            <person name="Dedysh S.N."/>
        </authorList>
    </citation>
    <scope>NUCLEOTIDE SEQUENCE</scope>
    <source>
        <strain evidence="4">S20</strain>
    </source>
</reference>
<feature type="domain" description="Solute-binding protein family 3/N-terminal" evidence="3">
    <location>
        <begin position="37"/>
        <end position="263"/>
    </location>
</feature>
<feature type="signal peptide" evidence="2">
    <location>
        <begin position="1"/>
        <end position="26"/>
    </location>
</feature>
<evidence type="ECO:0000313" key="4">
    <source>
        <dbReference type="EMBL" id="XBY45035.1"/>
    </source>
</evidence>
<proteinExistence type="predicted"/>
<evidence type="ECO:0000256" key="2">
    <source>
        <dbReference type="SAM" id="SignalP"/>
    </source>
</evidence>